<dbReference type="EMBL" id="NFCF01000118">
    <property type="protein sequence ID" value="OTW43780.1"/>
    <property type="molecule type" value="Genomic_DNA"/>
</dbReference>
<evidence type="ECO:0000313" key="2">
    <source>
        <dbReference type="Proteomes" id="UP000195152"/>
    </source>
</evidence>
<gene>
    <name evidence="1" type="ORF">BK699_34190</name>
</gene>
<proteinExistence type="predicted"/>
<dbReference type="Gene3D" id="3.40.50.880">
    <property type="match status" value="1"/>
</dbReference>
<dbReference type="AlphaFoldDB" id="A0A242VX92"/>
<evidence type="ECO:0000313" key="1">
    <source>
        <dbReference type="EMBL" id="OTW43780.1"/>
    </source>
</evidence>
<dbReference type="InterPro" id="IPR029062">
    <property type="entry name" value="Class_I_gatase-like"/>
</dbReference>
<dbReference type="SUPFAM" id="SSF52317">
    <property type="entry name" value="Class I glutamine amidotransferase-like"/>
    <property type="match status" value="1"/>
</dbReference>
<protein>
    <submittedName>
        <fullName evidence="1">AraC family transcriptional regulator</fullName>
    </submittedName>
</protein>
<sequence>MENMKFVDEGHIITSAGISAGINISFHIVKNLLGVEIAEETAKSMEYDIDL</sequence>
<organism evidence="1 2">
    <name type="scientific">Bacillus thuringiensis serovar mexicanensis</name>
    <dbReference type="NCBI Taxonomy" id="180868"/>
    <lineage>
        <taxon>Bacteria</taxon>
        <taxon>Bacillati</taxon>
        <taxon>Bacillota</taxon>
        <taxon>Bacilli</taxon>
        <taxon>Bacillales</taxon>
        <taxon>Bacillaceae</taxon>
        <taxon>Bacillus</taxon>
        <taxon>Bacillus cereus group</taxon>
    </lineage>
</organism>
<accession>A0A242VX92</accession>
<comment type="caution">
    <text evidence="1">The sequence shown here is derived from an EMBL/GenBank/DDBJ whole genome shotgun (WGS) entry which is preliminary data.</text>
</comment>
<name>A0A242VX92_BACTU</name>
<dbReference type="Proteomes" id="UP000195152">
    <property type="component" value="Unassembled WGS sequence"/>
</dbReference>
<reference evidence="1 2" key="1">
    <citation type="submission" date="2016-10" db="EMBL/GenBank/DDBJ databases">
        <title>Comparative genomics of Bacillus thuringiensis reveals a path to pathogens against multiple invertebrate hosts.</title>
        <authorList>
            <person name="Zheng J."/>
            <person name="Gao Q."/>
            <person name="Liu H."/>
            <person name="Peng D."/>
            <person name="Ruan L."/>
            <person name="Sun M."/>
        </authorList>
    </citation>
    <scope>NUCLEOTIDE SEQUENCE [LARGE SCALE GENOMIC DNA]</scope>
    <source>
        <strain evidence="1">BGSC 4AC1</strain>
    </source>
</reference>